<dbReference type="AlphaFoldDB" id="A0A857JFF6"/>
<dbReference type="InterPro" id="IPR018060">
    <property type="entry name" value="HTH_AraC"/>
</dbReference>
<evidence type="ECO:0000256" key="2">
    <source>
        <dbReference type="ARBA" id="ARBA00023125"/>
    </source>
</evidence>
<dbReference type="GO" id="GO:0000976">
    <property type="term" value="F:transcription cis-regulatory region binding"/>
    <property type="evidence" value="ECO:0007669"/>
    <property type="project" value="TreeGrafter"/>
</dbReference>
<dbReference type="KEGG" id="pmes:FX988_00116"/>
<evidence type="ECO:0000313" key="5">
    <source>
        <dbReference type="EMBL" id="QHJ09908.1"/>
    </source>
</evidence>
<dbReference type="PANTHER" id="PTHR47894">
    <property type="entry name" value="HTH-TYPE TRANSCRIPTIONAL REGULATOR GADX"/>
    <property type="match status" value="1"/>
</dbReference>
<reference evidence="5 6" key="1">
    <citation type="submission" date="2019-12" db="EMBL/GenBank/DDBJ databases">
        <title>Genome sequencing and assembly of endphytes of Porphyra tenera.</title>
        <authorList>
            <person name="Park J.M."/>
            <person name="Shin R."/>
            <person name="Jo S.H."/>
        </authorList>
    </citation>
    <scope>NUCLEOTIDE SEQUENCE [LARGE SCALE GENOMIC DNA]</scope>
    <source>
        <strain evidence="5 6">GPM4</strain>
    </source>
</reference>
<dbReference type="OrthoDB" id="6079354at2"/>
<dbReference type="SUPFAM" id="SSF46689">
    <property type="entry name" value="Homeodomain-like"/>
    <property type="match status" value="1"/>
</dbReference>
<dbReference type="Gene3D" id="1.10.10.60">
    <property type="entry name" value="Homeodomain-like"/>
    <property type="match status" value="1"/>
</dbReference>
<gene>
    <name evidence="5" type="ORF">FX988_00116</name>
</gene>
<protein>
    <submittedName>
        <fullName evidence="5">Putative HTH-type transcriptional regulator</fullName>
    </submittedName>
</protein>
<dbReference type="Proteomes" id="UP000464524">
    <property type="component" value="Chromosome"/>
</dbReference>
<evidence type="ECO:0000259" key="4">
    <source>
        <dbReference type="PROSITE" id="PS01124"/>
    </source>
</evidence>
<feature type="domain" description="HTH araC/xylS-type" evidence="4">
    <location>
        <begin position="242"/>
        <end position="339"/>
    </location>
</feature>
<dbReference type="PROSITE" id="PS01124">
    <property type="entry name" value="HTH_ARAC_FAMILY_2"/>
    <property type="match status" value="1"/>
</dbReference>
<name>A0A857JFF6_9ALTE</name>
<keyword evidence="1" id="KW-0805">Transcription regulation</keyword>
<dbReference type="SMART" id="SM00342">
    <property type="entry name" value="HTH_ARAC"/>
    <property type="match status" value="1"/>
</dbReference>
<dbReference type="Pfam" id="PF12833">
    <property type="entry name" value="HTH_18"/>
    <property type="match status" value="1"/>
</dbReference>
<dbReference type="GO" id="GO:0005829">
    <property type="term" value="C:cytosol"/>
    <property type="evidence" value="ECO:0007669"/>
    <property type="project" value="TreeGrafter"/>
</dbReference>
<keyword evidence="3" id="KW-0804">Transcription</keyword>
<dbReference type="InterPro" id="IPR032687">
    <property type="entry name" value="AraC-type_N"/>
</dbReference>
<sequence length="347" mass="39416">MRRRRFTSKDAALTINYIGFVYRILASEGYAAEALLKGTNLSQENLVNPDYRCTFEQHKRFVLNAIAITGDQNLGPRMASRFNPINIGLPASAAISSDIFSTALKVLQQFVSLNFSILSFDFYKEDTNLIIRWLPAVDVRDIEYFVVGSSLVITDNFWKLLLNEEQVTECAELAFPEPDGWHSFSQNIGFPIRFNAPFNKMVLPNRFLEKPLAGTDPLVHQNMIRLCEKQMAETHFGEGLEAQVRHLITKHHYFAVPFEQAAIELGLSERSLRRQLSQSNTSYKKIVDDLRSARASELLAISGLPITAIAYELGFSDPSNFARTFKRWRGCPPQEFRENLTLGNIDP</sequence>
<dbReference type="Pfam" id="PF12625">
    <property type="entry name" value="Arabinose_bd"/>
    <property type="match status" value="1"/>
</dbReference>
<keyword evidence="6" id="KW-1185">Reference proteome</keyword>
<keyword evidence="2" id="KW-0238">DNA-binding</keyword>
<dbReference type="InterPro" id="IPR020449">
    <property type="entry name" value="Tscrpt_reg_AraC-type_HTH"/>
</dbReference>
<dbReference type="RefSeq" id="WP_160177853.1">
    <property type="nucleotide sequence ID" value="NZ_CP047656.1"/>
</dbReference>
<dbReference type="InterPro" id="IPR009057">
    <property type="entry name" value="Homeodomain-like_sf"/>
</dbReference>
<dbReference type="PANTHER" id="PTHR47894:SF1">
    <property type="entry name" value="HTH-TYPE TRANSCRIPTIONAL REGULATOR VQSM"/>
    <property type="match status" value="1"/>
</dbReference>
<accession>A0A857JFF6</accession>
<evidence type="ECO:0000313" key="6">
    <source>
        <dbReference type="Proteomes" id="UP000464524"/>
    </source>
</evidence>
<dbReference type="PRINTS" id="PR00032">
    <property type="entry name" value="HTHARAC"/>
</dbReference>
<evidence type="ECO:0000256" key="1">
    <source>
        <dbReference type="ARBA" id="ARBA00023015"/>
    </source>
</evidence>
<dbReference type="EMBL" id="CP047656">
    <property type="protein sequence ID" value="QHJ09908.1"/>
    <property type="molecule type" value="Genomic_DNA"/>
</dbReference>
<proteinExistence type="predicted"/>
<organism evidence="5 6">
    <name type="scientific">Paraglaciecola mesophila</name>
    <dbReference type="NCBI Taxonomy" id="197222"/>
    <lineage>
        <taxon>Bacteria</taxon>
        <taxon>Pseudomonadati</taxon>
        <taxon>Pseudomonadota</taxon>
        <taxon>Gammaproteobacteria</taxon>
        <taxon>Alteromonadales</taxon>
        <taxon>Alteromonadaceae</taxon>
        <taxon>Paraglaciecola</taxon>
    </lineage>
</organism>
<evidence type="ECO:0000256" key="3">
    <source>
        <dbReference type="ARBA" id="ARBA00023163"/>
    </source>
</evidence>
<dbReference type="GO" id="GO:0003700">
    <property type="term" value="F:DNA-binding transcription factor activity"/>
    <property type="evidence" value="ECO:0007669"/>
    <property type="project" value="InterPro"/>
</dbReference>